<name>A0ABD6AM66_9EURY</name>
<dbReference type="InterPro" id="IPR055999">
    <property type="entry name" value="DUF7577"/>
</dbReference>
<keyword evidence="4" id="KW-1185">Reference proteome</keyword>
<dbReference type="Proteomes" id="UP001596545">
    <property type="component" value="Unassembled WGS sequence"/>
</dbReference>
<feature type="transmembrane region" description="Helical" evidence="1">
    <location>
        <begin position="6"/>
        <end position="26"/>
    </location>
</feature>
<accession>A0ABD6AM66</accession>
<dbReference type="AlphaFoldDB" id="A0ABD6AM66"/>
<evidence type="ECO:0000259" key="2">
    <source>
        <dbReference type="Pfam" id="PF24463"/>
    </source>
</evidence>
<dbReference type="EMBL" id="JBHTBL010000011">
    <property type="protein sequence ID" value="MFC7325264.1"/>
    <property type="molecule type" value="Genomic_DNA"/>
</dbReference>
<comment type="caution">
    <text evidence="3">The sequence shown here is derived from an EMBL/GenBank/DDBJ whole genome shotgun (WGS) entry which is preliminary data.</text>
</comment>
<dbReference type="Pfam" id="PF24463">
    <property type="entry name" value="DUF7577"/>
    <property type="match status" value="1"/>
</dbReference>
<dbReference type="RefSeq" id="WP_256408000.1">
    <property type="nucleotide sequence ID" value="NZ_JANHDN010000002.1"/>
</dbReference>
<organism evidence="3 4">
    <name type="scientific">Halorubrum rutilum</name>
    <dbReference type="NCBI Taxonomy" id="1364933"/>
    <lineage>
        <taxon>Archaea</taxon>
        <taxon>Methanobacteriati</taxon>
        <taxon>Methanobacteriota</taxon>
        <taxon>Stenosarchaea group</taxon>
        <taxon>Halobacteria</taxon>
        <taxon>Halobacteriales</taxon>
        <taxon>Haloferacaceae</taxon>
        <taxon>Halorubrum</taxon>
    </lineage>
</organism>
<proteinExistence type="predicted"/>
<evidence type="ECO:0000313" key="4">
    <source>
        <dbReference type="Proteomes" id="UP001596545"/>
    </source>
</evidence>
<sequence length="96" mass="10152">MIGDQWQFGILIGWIAINALLAYSGYRLRERRAATGTGAPGGGADPVDADDGVVECPDCGTANELGYRFCRSCVSELPGTMAFDRDADGPLGRVAR</sequence>
<evidence type="ECO:0000256" key="1">
    <source>
        <dbReference type="SAM" id="Phobius"/>
    </source>
</evidence>
<keyword evidence="1" id="KW-1133">Transmembrane helix</keyword>
<reference evidence="3 4" key="1">
    <citation type="journal article" date="2019" name="Int. J. Syst. Evol. Microbiol.">
        <title>The Global Catalogue of Microorganisms (GCM) 10K type strain sequencing project: providing services to taxonomists for standard genome sequencing and annotation.</title>
        <authorList>
            <consortium name="The Broad Institute Genomics Platform"/>
            <consortium name="The Broad Institute Genome Sequencing Center for Infectious Disease"/>
            <person name="Wu L."/>
            <person name="Ma J."/>
        </authorList>
    </citation>
    <scope>NUCLEOTIDE SEQUENCE [LARGE SCALE GENOMIC DNA]</scope>
    <source>
        <strain evidence="3 4">CGMCC 1.12554</strain>
    </source>
</reference>
<feature type="domain" description="DUF7577" evidence="2">
    <location>
        <begin position="52"/>
        <end position="78"/>
    </location>
</feature>
<evidence type="ECO:0000313" key="3">
    <source>
        <dbReference type="EMBL" id="MFC7325264.1"/>
    </source>
</evidence>
<keyword evidence="1" id="KW-0472">Membrane</keyword>
<keyword evidence="1" id="KW-0812">Transmembrane</keyword>
<gene>
    <name evidence="3" type="ORF">ACFQMF_11820</name>
</gene>
<protein>
    <submittedName>
        <fullName evidence="3">Zinc ribbon domain-containing protein</fullName>
    </submittedName>
</protein>